<reference evidence="2 3" key="1">
    <citation type="submission" date="2019-02" db="EMBL/GenBank/DDBJ databases">
        <title>Genome sequencing of the rare red list fungi Hericium alpestre (H. flagellum).</title>
        <authorList>
            <person name="Buettner E."/>
            <person name="Kellner H."/>
        </authorList>
    </citation>
    <scope>NUCLEOTIDE SEQUENCE [LARGE SCALE GENOMIC DNA]</scope>
    <source>
        <strain evidence="2 3">DSM 108284</strain>
    </source>
</reference>
<dbReference type="AlphaFoldDB" id="A0A4Y9ZR29"/>
<organism evidence="2 3">
    <name type="scientific">Hericium alpestre</name>
    <dbReference type="NCBI Taxonomy" id="135208"/>
    <lineage>
        <taxon>Eukaryota</taxon>
        <taxon>Fungi</taxon>
        <taxon>Dikarya</taxon>
        <taxon>Basidiomycota</taxon>
        <taxon>Agaricomycotina</taxon>
        <taxon>Agaricomycetes</taxon>
        <taxon>Russulales</taxon>
        <taxon>Hericiaceae</taxon>
        <taxon>Hericium</taxon>
    </lineage>
</organism>
<dbReference type="STRING" id="135208.A0A4Y9ZR29"/>
<keyword evidence="3" id="KW-1185">Reference proteome</keyword>
<evidence type="ECO:0000259" key="1">
    <source>
        <dbReference type="Pfam" id="PF01738"/>
    </source>
</evidence>
<name>A0A4Y9ZR29_9AGAM</name>
<accession>A0A4Y9ZR29</accession>
<sequence>MSSCKHCVQGVRHEGKFETIGGIRTYVTLPTGDYPKDKAILYLSDIFGPELNNNLLLADDYARNGFQVYLPDLFGGDPVPADGLSPTSGFDITEWLGRHGPETSQPKVEAVIGALKEEGVTRFGAIGLCYGARLVFELAFEQKIDVAIATHPSAVEVEHLERYAAVAKAPLQLNTCETDLQFPAEKQAKADELFGDGKFKPGYNQTYFPGVVHGFAVRGDMSDPKVKAAKEGAFKASVEWFIRHL</sequence>
<protein>
    <recommendedName>
        <fullName evidence="1">Dienelactone hydrolase domain-containing protein</fullName>
    </recommendedName>
</protein>
<comment type="caution">
    <text evidence="2">The sequence shown here is derived from an EMBL/GenBank/DDBJ whole genome shotgun (WGS) entry which is preliminary data.</text>
</comment>
<evidence type="ECO:0000313" key="2">
    <source>
        <dbReference type="EMBL" id="TFY76690.1"/>
    </source>
</evidence>
<dbReference type="OrthoDB" id="17560at2759"/>
<dbReference type="EMBL" id="SFCI01001130">
    <property type="protein sequence ID" value="TFY76690.1"/>
    <property type="molecule type" value="Genomic_DNA"/>
</dbReference>
<dbReference type="Proteomes" id="UP000298061">
    <property type="component" value="Unassembled WGS sequence"/>
</dbReference>
<proteinExistence type="predicted"/>
<gene>
    <name evidence="2" type="ORF">EWM64_g7325</name>
</gene>
<dbReference type="InterPro" id="IPR002925">
    <property type="entry name" value="Dienelactn_hydro"/>
</dbReference>
<evidence type="ECO:0000313" key="3">
    <source>
        <dbReference type="Proteomes" id="UP000298061"/>
    </source>
</evidence>
<dbReference type="Pfam" id="PF01738">
    <property type="entry name" value="DLH"/>
    <property type="match status" value="1"/>
</dbReference>
<dbReference type="InterPro" id="IPR029058">
    <property type="entry name" value="AB_hydrolase_fold"/>
</dbReference>
<dbReference type="PANTHER" id="PTHR17630:SF44">
    <property type="entry name" value="PROTEIN AIM2"/>
    <property type="match status" value="1"/>
</dbReference>
<dbReference type="GO" id="GO:0016787">
    <property type="term" value="F:hydrolase activity"/>
    <property type="evidence" value="ECO:0007669"/>
    <property type="project" value="InterPro"/>
</dbReference>
<dbReference type="Gene3D" id="3.40.50.1820">
    <property type="entry name" value="alpha/beta hydrolase"/>
    <property type="match status" value="1"/>
</dbReference>
<feature type="domain" description="Dienelactone hydrolase" evidence="1">
    <location>
        <begin position="23"/>
        <end position="244"/>
    </location>
</feature>
<dbReference type="PANTHER" id="PTHR17630">
    <property type="entry name" value="DIENELACTONE HYDROLASE"/>
    <property type="match status" value="1"/>
</dbReference>
<dbReference type="SUPFAM" id="SSF53474">
    <property type="entry name" value="alpha/beta-Hydrolases"/>
    <property type="match status" value="1"/>
</dbReference>